<keyword evidence="17" id="KW-0132">Cell division</keyword>
<comment type="similarity">
    <text evidence="3">In the C-terminal section; belongs to the peptidase M41 family.</text>
</comment>
<keyword evidence="12 15" id="KW-1133">Transmembrane helix</keyword>
<keyword evidence="7" id="KW-0547">Nucleotide-binding</keyword>
<evidence type="ECO:0000256" key="15">
    <source>
        <dbReference type="SAM" id="Phobius"/>
    </source>
</evidence>
<dbReference type="InterPro" id="IPR037219">
    <property type="entry name" value="Peptidase_M41-like"/>
</dbReference>
<dbReference type="EMBL" id="PFGP01000021">
    <property type="protein sequence ID" value="PIW66883.1"/>
    <property type="molecule type" value="Genomic_DNA"/>
</dbReference>
<keyword evidence="6" id="KW-0479">Metal-binding</keyword>
<evidence type="ECO:0000256" key="1">
    <source>
        <dbReference type="ARBA" id="ARBA00001947"/>
    </source>
</evidence>
<evidence type="ECO:0000259" key="16">
    <source>
        <dbReference type="SMART" id="SM00382"/>
    </source>
</evidence>
<comment type="caution">
    <text evidence="17">The sequence shown here is derived from an EMBL/GenBank/DDBJ whole genome shotgun (WGS) entry which is preliminary data.</text>
</comment>
<evidence type="ECO:0000256" key="13">
    <source>
        <dbReference type="ARBA" id="ARBA00023049"/>
    </source>
</evidence>
<dbReference type="Pfam" id="PF17862">
    <property type="entry name" value="AAA_lid_3"/>
    <property type="match status" value="1"/>
</dbReference>
<dbReference type="GO" id="GO:0051301">
    <property type="term" value="P:cell division"/>
    <property type="evidence" value="ECO:0007669"/>
    <property type="project" value="UniProtKB-KW"/>
</dbReference>
<evidence type="ECO:0000256" key="4">
    <source>
        <dbReference type="ARBA" id="ARBA00022670"/>
    </source>
</evidence>
<evidence type="ECO:0000256" key="2">
    <source>
        <dbReference type="ARBA" id="ARBA00004141"/>
    </source>
</evidence>
<dbReference type="SUPFAM" id="SSF52540">
    <property type="entry name" value="P-loop containing nucleoside triphosphate hydrolases"/>
    <property type="match status" value="1"/>
</dbReference>
<dbReference type="Gene3D" id="3.40.50.300">
    <property type="entry name" value="P-loop containing nucleotide triphosphate hydrolases"/>
    <property type="match status" value="1"/>
</dbReference>
<gene>
    <name evidence="17" type="ORF">COW11_00925</name>
</gene>
<dbReference type="GO" id="GO:0005524">
    <property type="term" value="F:ATP binding"/>
    <property type="evidence" value="ECO:0007669"/>
    <property type="project" value="UniProtKB-KW"/>
</dbReference>
<keyword evidence="10" id="KW-0067">ATP-binding</keyword>
<evidence type="ECO:0000256" key="5">
    <source>
        <dbReference type="ARBA" id="ARBA00022692"/>
    </source>
</evidence>
<dbReference type="PANTHER" id="PTHR23076:SF97">
    <property type="entry name" value="ATP-DEPENDENT ZINC METALLOPROTEASE YME1L1"/>
    <property type="match status" value="1"/>
</dbReference>
<dbReference type="FunFam" id="3.40.50.300:FF:000277">
    <property type="entry name" value="ATP-dependent zinc metalloprotease FtsH"/>
    <property type="match status" value="1"/>
</dbReference>
<evidence type="ECO:0000256" key="3">
    <source>
        <dbReference type="ARBA" id="ARBA00010044"/>
    </source>
</evidence>
<dbReference type="Pfam" id="PF00004">
    <property type="entry name" value="AAA"/>
    <property type="match status" value="1"/>
</dbReference>
<evidence type="ECO:0000256" key="7">
    <source>
        <dbReference type="ARBA" id="ARBA00022741"/>
    </source>
</evidence>
<evidence type="ECO:0000256" key="9">
    <source>
        <dbReference type="ARBA" id="ARBA00022833"/>
    </source>
</evidence>
<dbReference type="GO" id="GO:0030163">
    <property type="term" value="P:protein catabolic process"/>
    <property type="evidence" value="ECO:0007669"/>
    <property type="project" value="TreeGrafter"/>
</dbReference>
<dbReference type="AlphaFoldDB" id="A0A2J0LMT0"/>
<comment type="cofactor">
    <cofactor evidence="1">
        <name>Zn(2+)</name>
        <dbReference type="ChEBI" id="CHEBI:29105"/>
    </cofactor>
</comment>
<keyword evidence="17" id="KW-0131">Cell cycle</keyword>
<dbReference type="SMART" id="SM00382">
    <property type="entry name" value="AAA"/>
    <property type="match status" value="1"/>
</dbReference>
<reference evidence="17 18" key="1">
    <citation type="submission" date="2017-09" db="EMBL/GenBank/DDBJ databases">
        <title>Depth-based differentiation of microbial function through sediment-hosted aquifers and enrichment of novel symbionts in the deep terrestrial subsurface.</title>
        <authorList>
            <person name="Probst A.J."/>
            <person name="Ladd B."/>
            <person name="Jarett J.K."/>
            <person name="Geller-Mcgrath D.E."/>
            <person name="Sieber C.M."/>
            <person name="Emerson J.B."/>
            <person name="Anantharaman K."/>
            <person name="Thomas B.C."/>
            <person name="Malmstrom R."/>
            <person name="Stieglmeier M."/>
            <person name="Klingl A."/>
            <person name="Woyke T."/>
            <person name="Ryan C.M."/>
            <person name="Banfield J.F."/>
        </authorList>
    </citation>
    <scope>NUCLEOTIDE SEQUENCE [LARGE SCALE GENOMIC DNA]</scope>
    <source>
        <strain evidence="17">CG12_big_fil_rev_8_21_14_0_65_43_15</strain>
    </source>
</reference>
<dbReference type="SUPFAM" id="SSF140990">
    <property type="entry name" value="FtsH protease domain-like"/>
    <property type="match status" value="1"/>
</dbReference>
<dbReference type="GO" id="GO:0005886">
    <property type="term" value="C:plasma membrane"/>
    <property type="evidence" value="ECO:0007669"/>
    <property type="project" value="TreeGrafter"/>
</dbReference>
<dbReference type="GO" id="GO:0046872">
    <property type="term" value="F:metal ion binding"/>
    <property type="evidence" value="ECO:0007669"/>
    <property type="project" value="UniProtKB-KW"/>
</dbReference>
<feature type="domain" description="AAA+ ATPase" evidence="16">
    <location>
        <begin position="126"/>
        <end position="271"/>
    </location>
</feature>
<keyword evidence="4" id="KW-0645">Protease</keyword>
<dbReference type="InterPro" id="IPR003593">
    <property type="entry name" value="AAA+_ATPase"/>
</dbReference>
<evidence type="ECO:0000313" key="18">
    <source>
        <dbReference type="Proteomes" id="UP000231267"/>
    </source>
</evidence>
<dbReference type="Gene3D" id="1.20.58.760">
    <property type="entry name" value="Peptidase M41"/>
    <property type="match status" value="1"/>
</dbReference>
<dbReference type="GO" id="GO:0016887">
    <property type="term" value="F:ATP hydrolysis activity"/>
    <property type="evidence" value="ECO:0007669"/>
    <property type="project" value="InterPro"/>
</dbReference>
<organism evidence="17 18">
    <name type="scientific">Candidatus Taenaricola geysiri</name>
    <dbReference type="NCBI Taxonomy" id="1974752"/>
    <lineage>
        <taxon>Bacteria</taxon>
        <taxon>Pseudomonadati</taxon>
        <taxon>Candidatus Omnitrophota</taxon>
        <taxon>Candidatus Taenaricola</taxon>
    </lineage>
</organism>
<keyword evidence="11" id="KW-0809">Transit peptide</keyword>
<dbReference type="GO" id="GO:0004222">
    <property type="term" value="F:metalloendopeptidase activity"/>
    <property type="evidence" value="ECO:0007669"/>
    <property type="project" value="InterPro"/>
</dbReference>
<feature type="transmembrane region" description="Helical" evidence="15">
    <location>
        <begin position="50"/>
        <end position="71"/>
    </location>
</feature>
<dbReference type="Proteomes" id="UP000231267">
    <property type="component" value="Unassembled WGS sequence"/>
</dbReference>
<dbReference type="Gene3D" id="1.10.8.60">
    <property type="match status" value="1"/>
</dbReference>
<keyword evidence="5 15" id="KW-0812">Transmembrane</keyword>
<evidence type="ECO:0000256" key="11">
    <source>
        <dbReference type="ARBA" id="ARBA00022946"/>
    </source>
</evidence>
<keyword evidence="8" id="KW-0378">Hydrolase</keyword>
<dbReference type="GO" id="GO:0004176">
    <property type="term" value="F:ATP-dependent peptidase activity"/>
    <property type="evidence" value="ECO:0007669"/>
    <property type="project" value="InterPro"/>
</dbReference>
<accession>A0A2J0LMT0</accession>
<dbReference type="PANTHER" id="PTHR23076">
    <property type="entry name" value="METALLOPROTEASE M41 FTSH"/>
    <property type="match status" value="1"/>
</dbReference>
<evidence type="ECO:0000256" key="6">
    <source>
        <dbReference type="ARBA" id="ARBA00022723"/>
    </source>
</evidence>
<dbReference type="GO" id="GO:0006508">
    <property type="term" value="P:proteolysis"/>
    <property type="evidence" value="ECO:0007669"/>
    <property type="project" value="UniProtKB-KW"/>
</dbReference>
<keyword evidence="9" id="KW-0862">Zinc</keyword>
<proteinExistence type="inferred from homology"/>
<keyword evidence="14 15" id="KW-0472">Membrane</keyword>
<dbReference type="Pfam" id="PF01434">
    <property type="entry name" value="Peptidase_M41"/>
    <property type="match status" value="1"/>
</dbReference>
<evidence type="ECO:0000256" key="14">
    <source>
        <dbReference type="ARBA" id="ARBA00023136"/>
    </source>
</evidence>
<evidence type="ECO:0000256" key="8">
    <source>
        <dbReference type="ARBA" id="ARBA00022801"/>
    </source>
</evidence>
<dbReference type="InterPro" id="IPR000642">
    <property type="entry name" value="Peptidase_M41"/>
</dbReference>
<evidence type="ECO:0000313" key="17">
    <source>
        <dbReference type="EMBL" id="PIW66883.1"/>
    </source>
</evidence>
<evidence type="ECO:0000256" key="12">
    <source>
        <dbReference type="ARBA" id="ARBA00022989"/>
    </source>
</evidence>
<name>A0A2J0LMT0_9BACT</name>
<keyword evidence="13" id="KW-0482">Metalloprotease</keyword>
<sequence length="542" mass="61633">MYWHKKMRLFFSMHWVKFAIITAVLLLIALAVWGLMSMESFYMHLTLAQLPLQLLLTALSAAIFVYMYMMVFRGGFSKLERGRVKGENVRVRFDDVIGIDEAKEDAWEVVSLIKDRTRLQQIGGKILRGLLMVGPPGCGKTYLAKAIATEAGVPFISMAGSEFVEIFVGVGASRVRKLFKRARQLAYAHGACILFIDELDAIGRSRSFSYMGGGMETNATQNQILVEMDGLTDKEQNVIVIGATNAGEEVLDIALLRPGRFDRKIYIDKPGLEGREKLFKYYLSRVKHDRQMDLSRLAKRSVYKSPAEIENIVKEAALIATRHKKDSVTYKDISEAIERVDLGMKRKRVLTPTEKRNTAYHEAGHLIVMYILHPTDDVFKASIISRRSSQGVVYSQPREELYIHNKEKLLADIKVSLAGYVSEKLKCGSTSTGVSSDFKNAMRIAHSMVWQLGMSDKELLGDYTSVPNDQISDKIKEDLNNETQKIFHKCMKEVEALLTKEDILLERFTKELVERDELEYDEIEAIFAEYNKTRENPAKHIK</sequence>
<dbReference type="InterPro" id="IPR027417">
    <property type="entry name" value="P-loop_NTPase"/>
</dbReference>
<dbReference type="InterPro" id="IPR041569">
    <property type="entry name" value="AAA_lid_3"/>
</dbReference>
<evidence type="ECO:0000256" key="10">
    <source>
        <dbReference type="ARBA" id="ARBA00022840"/>
    </source>
</evidence>
<protein>
    <submittedName>
        <fullName evidence="17">Cell division protein FtsH</fullName>
    </submittedName>
</protein>
<dbReference type="InterPro" id="IPR003959">
    <property type="entry name" value="ATPase_AAA_core"/>
</dbReference>
<comment type="subcellular location">
    <subcellularLocation>
        <location evidence="2">Membrane</location>
        <topology evidence="2">Multi-pass membrane protein</topology>
    </subcellularLocation>
</comment>